<dbReference type="Gene3D" id="3.40.190.100">
    <property type="entry name" value="Glycine betaine-binding periplasmic protein, domain 2"/>
    <property type="match status" value="1"/>
</dbReference>
<evidence type="ECO:0000256" key="1">
    <source>
        <dbReference type="SAM" id="SignalP"/>
    </source>
</evidence>
<evidence type="ECO:0000313" key="3">
    <source>
        <dbReference type="EMBL" id="MBZ9567843.1"/>
    </source>
</evidence>
<sequence length="316" mass="34536">MTRPLLPSTALALLSALPLWGAGSAASADIDTVRLGVPPWPGVTVKSEVAAQLLEAMGYRTRQNNLAVSVILDGLARGDLEAYLGGWYPVEEDMIEPLVDQDKVVKATANIRGANSGLVVPDYVYDAGVHSVADLDTYRDRFDGEILGIEAGTGINNAVNAAIEADRAGLGDWSLRESSTAAMLAQAGQKIDNHQWVTFIGWEPHWMNISYDLRYLEDSDDAGVADIRSTVWTVLPADLEARDADVYRFFSQMVVDIDDQNQWVYAHSHEEKKAENVARRWIGSHLDEVATWLDGVEAKDGQPAIDAVRARFDQAG</sequence>
<proteinExistence type="predicted"/>
<keyword evidence="1" id="KW-0732">Signal</keyword>
<dbReference type="CDD" id="cd13640">
    <property type="entry name" value="PBP2_ChoX"/>
    <property type="match status" value="1"/>
</dbReference>
<dbReference type="InterPro" id="IPR017783">
    <property type="entry name" value="ABC_choline_sub-bd"/>
</dbReference>
<keyword evidence="4" id="KW-1185">Reference proteome</keyword>
<evidence type="ECO:0000259" key="2">
    <source>
        <dbReference type="Pfam" id="PF04069"/>
    </source>
</evidence>
<feature type="domain" description="ABC-type glycine betaine transport system substrate-binding" evidence="2">
    <location>
        <begin position="31"/>
        <end position="282"/>
    </location>
</feature>
<feature type="chain" id="PRO_5047252699" evidence="1">
    <location>
        <begin position="22"/>
        <end position="316"/>
    </location>
</feature>
<dbReference type="Pfam" id="PF04069">
    <property type="entry name" value="OpuAC"/>
    <property type="match status" value="1"/>
</dbReference>
<dbReference type="Gene3D" id="3.40.190.10">
    <property type="entry name" value="Periplasmic binding protein-like II"/>
    <property type="match status" value="1"/>
</dbReference>
<accession>A0ABS7WYY4</accession>
<dbReference type="Proteomes" id="UP001319883">
    <property type="component" value="Unassembled WGS sequence"/>
</dbReference>
<comment type="caution">
    <text evidence="3">The sequence shown here is derived from an EMBL/GenBank/DDBJ whole genome shotgun (WGS) entry which is preliminary data.</text>
</comment>
<name>A0ABS7WYY4_9GAMM</name>
<feature type="signal peptide" evidence="1">
    <location>
        <begin position="1"/>
        <end position="21"/>
    </location>
</feature>
<protein>
    <submittedName>
        <fullName evidence="3">ABC transporter substrate-binding protein</fullName>
    </submittedName>
</protein>
<gene>
    <name evidence="3" type="ORF">KGQ91_09145</name>
</gene>
<reference evidence="3 4" key="1">
    <citation type="submission" date="2021-05" db="EMBL/GenBank/DDBJ databases">
        <title>Petroleum and Energy Research Collection (APPE): ex situ preservation of microbial diversity associated with the oil industry and exploitation of its biotechnological potential.</title>
        <authorList>
            <person name="Paixao C.T.M."/>
            <person name="Gomes M.B."/>
            <person name="Oliveira V.M."/>
        </authorList>
    </citation>
    <scope>NUCLEOTIDE SEQUENCE [LARGE SCALE GENOMIC DNA]</scope>
    <source>
        <strain evidence="3 4">LIT2</strain>
    </source>
</reference>
<evidence type="ECO:0000313" key="4">
    <source>
        <dbReference type="Proteomes" id="UP001319883"/>
    </source>
</evidence>
<dbReference type="RefSeq" id="WP_224420836.1">
    <property type="nucleotide sequence ID" value="NZ_JAGXFD010000001.1"/>
</dbReference>
<dbReference type="InterPro" id="IPR007210">
    <property type="entry name" value="ABC_Gly_betaine_transp_sub-bd"/>
</dbReference>
<organism evidence="3 4">
    <name type="scientific">Modicisalibacter tunisiensis</name>
    <dbReference type="NCBI Taxonomy" id="390637"/>
    <lineage>
        <taxon>Bacteria</taxon>
        <taxon>Pseudomonadati</taxon>
        <taxon>Pseudomonadota</taxon>
        <taxon>Gammaproteobacteria</taxon>
        <taxon>Oceanospirillales</taxon>
        <taxon>Halomonadaceae</taxon>
        <taxon>Modicisalibacter</taxon>
    </lineage>
</organism>
<dbReference type="EMBL" id="JAGXFD010000001">
    <property type="protein sequence ID" value="MBZ9567843.1"/>
    <property type="molecule type" value="Genomic_DNA"/>
</dbReference>
<dbReference type="SUPFAM" id="SSF53850">
    <property type="entry name" value="Periplasmic binding protein-like II"/>
    <property type="match status" value="1"/>
</dbReference>